<dbReference type="CDD" id="cd00672">
    <property type="entry name" value="CysRS_core"/>
    <property type="match status" value="1"/>
</dbReference>
<feature type="domain" description="tRNA synthetases class I catalytic" evidence="20">
    <location>
        <begin position="69"/>
        <end position="365"/>
    </location>
</feature>
<comment type="function">
    <text evidence="12">Mitochondrial cysteine-specific aminoacyl-tRNA synthetase that catalyzes the ATP-dependent ligation of cysteine to tRNA(Cys).</text>
</comment>
<keyword evidence="23" id="KW-1185">Reference proteome</keyword>
<dbReference type="HAMAP" id="MF_00041">
    <property type="entry name" value="Cys_tRNA_synth"/>
    <property type="match status" value="1"/>
</dbReference>
<evidence type="ECO:0000256" key="14">
    <source>
        <dbReference type="ARBA" id="ARBA00047499"/>
    </source>
</evidence>
<dbReference type="GO" id="GO:0005737">
    <property type="term" value="C:cytoplasm"/>
    <property type="evidence" value="ECO:0007669"/>
    <property type="project" value="InterPro"/>
</dbReference>
<dbReference type="GO" id="GO:0005524">
    <property type="term" value="F:ATP binding"/>
    <property type="evidence" value="ECO:0007669"/>
    <property type="project" value="UniProtKB-KW"/>
</dbReference>
<protein>
    <recommendedName>
        <fullName evidence="3">cysteine--tRNA ligase</fullName>
        <ecNumber evidence="3">6.1.1.16</ecNumber>
    </recommendedName>
    <alternativeName>
        <fullName evidence="11">Cysteinyl-tRNA synthetase</fullName>
    </alternativeName>
</protein>
<dbReference type="Proteomes" id="UP001152320">
    <property type="component" value="Chromosome 15"/>
</dbReference>
<dbReference type="FunFam" id="3.40.50.620:FF:000027">
    <property type="entry name" value="Cysteine--tRNA ligase, cytoplasmic"/>
    <property type="match status" value="1"/>
</dbReference>
<evidence type="ECO:0000256" key="9">
    <source>
        <dbReference type="ARBA" id="ARBA00022917"/>
    </source>
</evidence>
<dbReference type="OrthoDB" id="438179at2759"/>
<evidence type="ECO:0000256" key="7">
    <source>
        <dbReference type="ARBA" id="ARBA00022833"/>
    </source>
</evidence>
<dbReference type="PANTHER" id="PTHR10890:SF27">
    <property type="entry name" value="CYSTEINE--TRNA LIGASE, MITOCHONDRIAL-RELATED"/>
    <property type="match status" value="1"/>
</dbReference>
<evidence type="ECO:0000256" key="11">
    <source>
        <dbReference type="ARBA" id="ARBA00031499"/>
    </source>
</evidence>
<comment type="function">
    <text evidence="13">In addition to its role as an aminoacyl-tRNA synthetase, has also cysteine persulfide synthase activity. Produces reactive persulfide species such as cysteine persulfide (CysSSH) from substrate cysteine and mediate direct incorporation of CysSSH into proteins during translations, resulting in protein persulfides and polysulfides. CysSSHs behave as potent antioxidants and cellular protectants.</text>
</comment>
<dbReference type="PANTHER" id="PTHR10890">
    <property type="entry name" value="CYSTEINYL-TRNA SYNTHETASE"/>
    <property type="match status" value="1"/>
</dbReference>
<keyword evidence="5" id="KW-0479">Metal-binding</keyword>
<evidence type="ECO:0000256" key="3">
    <source>
        <dbReference type="ARBA" id="ARBA00012832"/>
    </source>
</evidence>
<dbReference type="Pfam" id="PF01406">
    <property type="entry name" value="tRNA-synt_1e"/>
    <property type="match status" value="1"/>
</dbReference>
<proteinExistence type="inferred from homology"/>
<evidence type="ECO:0000256" key="16">
    <source>
        <dbReference type="ARBA" id="ARBA00047731"/>
    </source>
</evidence>
<evidence type="ECO:0000259" key="20">
    <source>
        <dbReference type="Pfam" id="PF01406"/>
    </source>
</evidence>
<comment type="similarity">
    <text evidence="2">Belongs to the class-I aminoacyl-tRNA synthetase family.</text>
</comment>
<dbReference type="EMBL" id="JAIZAY010000015">
    <property type="protein sequence ID" value="KAJ8028472.1"/>
    <property type="molecule type" value="Genomic_DNA"/>
</dbReference>
<keyword evidence="6" id="KW-0547">Nucleotide-binding</keyword>
<comment type="catalytic activity">
    <reaction evidence="17">
        <text>S-sulfanyl-L-cysteine + tRNA(Cys) + ATP = (S)-sulfanyl-L-cysteinyl-tRNA(Cys) + AMP + diphosphate</text>
        <dbReference type="Rhea" id="RHEA:78647"/>
        <dbReference type="Rhea" id="RHEA-COMP:9661"/>
        <dbReference type="Rhea" id="RHEA-COMP:19119"/>
        <dbReference type="ChEBI" id="CHEBI:30616"/>
        <dbReference type="ChEBI" id="CHEBI:33019"/>
        <dbReference type="ChEBI" id="CHEBI:58591"/>
        <dbReference type="ChEBI" id="CHEBI:78442"/>
        <dbReference type="ChEBI" id="CHEBI:229520"/>
        <dbReference type="ChEBI" id="CHEBI:456215"/>
    </reaction>
    <physiologicalReaction direction="left-to-right" evidence="17">
        <dbReference type="Rhea" id="RHEA:78648"/>
    </physiologicalReaction>
</comment>
<sequence>MHLVARLHHSKSLVRCTFISQLKVAVRSLCSGSRNWKQPDGYDSGVKVRNSLCHEDKDTLVPLILPHGKVARWYACGPTVYDTSHIGHASYCVRFDIIRRILENFFDIKVIQVMGITNIDDKIIEQAAKTGEDHSTLANRHEAQFLSDMNDLQVLPASHYARVTDYVPSIIQFISRVIRNGYAYATPSGSVYFDLMAFGADRYGKLRYQRLEEEGPQEIQNTEKRHPRDFALWKAAKKGEPWWLSPWGRGRPGWHMECSAMSSAIFGENLDIHVGGIDLAFPHHTNEIAQCEGCFETNQWTNYFLHSGFLYLKRDSEKMSKSLGNVISIPQFLSSYSSNHFRTLCLFMRYSSNIEYSDEALSKAVTTCRQITSFLGDCEAYVRGQITGGAVEEAKIFESVNDASMRIRQAFADDFDTPRAMTVIMDLIRSTNVQLQPSKEASCCSARYPGAIAYVSSFISSTLSSLGFDFKGREASDSVSAAKLSSTLDTLVSFRSDVRNWAFSTDNDFSDKKAETTKEKKKRLQEERADLLTACDKVRDSLTKQGIQLKDRGQISTWEFTDVRPE</sequence>
<keyword evidence="10" id="KW-0030">Aminoacyl-tRNA synthetase</keyword>
<dbReference type="SUPFAM" id="SSF47323">
    <property type="entry name" value="Anticodon-binding domain of a subclass of class I aminoacyl-tRNA synthetases"/>
    <property type="match status" value="1"/>
</dbReference>
<gene>
    <name evidence="22" type="ORF">HOLleu_30708</name>
</gene>
<evidence type="ECO:0000256" key="12">
    <source>
        <dbReference type="ARBA" id="ARBA00043868"/>
    </source>
</evidence>
<organism evidence="22 23">
    <name type="scientific">Holothuria leucospilota</name>
    <name type="common">Black long sea cucumber</name>
    <name type="synonym">Mertensiothuria leucospilota</name>
    <dbReference type="NCBI Taxonomy" id="206669"/>
    <lineage>
        <taxon>Eukaryota</taxon>
        <taxon>Metazoa</taxon>
        <taxon>Echinodermata</taxon>
        <taxon>Eleutherozoa</taxon>
        <taxon>Echinozoa</taxon>
        <taxon>Holothuroidea</taxon>
        <taxon>Aspidochirotacea</taxon>
        <taxon>Aspidochirotida</taxon>
        <taxon>Holothuriidae</taxon>
        <taxon>Holothuria</taxon>
    </lineage>
</organism>
<evidence type="ECO:0000256" key="4">
    <source>
        <dbReference type="ARBA" id="ARBA00022598"/>
    </source>
</evidence>
<comment type="caution">
    <text evidence="22">The sequence shown here is derived from an EMBL/GenBank/DDBJ whole genome shotgun (WGS) entry which is preliminary data.</text>
</comment>
<dbReference type="PRINTS" id="PR00983">
    <property type="entry name" value="TRNASYNTHCYS"/>
</dbReference>
<dbReference type="InterPro" id="IPR024909">
    <property type="entry name" value="Cys-tRNA/MSH_ligase"/>
</dbReference>
<reference evidence="22" key="1">
    <citation type="submission" date="2021-10" db="EMBL/GenBank/DDBJ databases">
        <title>Tropical sea cucumber genome reveals ecological adaptation and Cuvierian tubules defense mechanism.</title>
        <authorList>
            <person name="Chen T."/>
        </authorList>
    </citation>
    <scope>NUCLEOTIDE SEQUENCE</scope>
    <source>
        <strain evidence="22">Nanhai2018</strain>
        <tissue evidence="22">Muscle</tissue>
    </source>
</reference>
<keyword evidence="8" id="KW-0067">ATP-binding</keyword>
<evidence type="ECO:0000256" key="15">
    <source>
        <dbReference type="ARBA" id="ARBA00047548"/>
    </source>
</evidence>
<keyword evidence="4 22" id="KW-0436">Ligase</keyword>
<keyword evidence="9" id="KW-0648">Protein biosynthesis</keyword>
<dbReference type="SUPFAM" id="SSF52374">
    <property type="entry name" value="Nucleotidylyl transferase"/>
    <property type="match status" value="1"/>
</dbReference>
<dbReference type="InterPro" id="IPR014729">
    <property type="entry name" value="Rossmann-like_a/b/a_fold"/>
</dbReference>
<evidence type="ECO:0000256" key="1">
    <source>
        <dbReference type="ARBA" id="ARBA00001947"/>
    </source>
</evidence>
<dbReference type="Pfam" id="PF09190">
    <property type="entry name" value="DALR_2"/>
    <property type="match status" value="1"/>
</dbReference>
<evidence type="ECO:0000256" key="8">
    <source>
        <dbReference type="ARBA" id="ARBA00022840"/>
    </source>
</evidence>
<accession>A0A9Q1BKT9</accession>
<evidence type="ECO:0000313" key="22">
    <source>
        <dbReference type="EMBL" id="KAJ8028472.1"/>
    </source>
</evidence>
<evidence type="ECO:0000313" key="23">
    <source>
        <dbReference type="Proteomes" id="UP001152320"/>
    </source>
</evidence>
<dbReference type="InterPro" id="IPR015803">
    <property type="entry name" value="Cys-tRNA-ligase"/>
</dbReference>
<evidence type="ECO:0000256" key="13">
    <source>
        <dbReference type="ARBA" id="ARBA00045476"/>
    </source>
</evidence>
<feature type="domain" description="Cysteinyl-tRNA synthetase class Ia DALR" evidence="21">
    <location>
        <begin position="408"/>
        <end position="440"/>
    </location>
</feature>
<dbReference type="GO" id="GO:0004817">
    <property type="term" value="F:cysteine-tRNA ligase activity"/>
    <property type="evidence" value="ECO:0007669"/>
    <property type="project" value="UniProtKB-EC"/>
</dbReference>
<dbReference type="Gene3D" id="1.20.120.1910">
    <property type="entry name" value="Cysteine-tRNA ligase, C-terminal anti-codon recognition domain"/>
    <property type="match status" value="1"/>
</dbReference>
<comment type="cofactor">
    <cofactor evidence="1">
        <name>Zn(2+)</name>
        <dbReference type="ChEBI" id="CHEBI:29105"/>
    </cofactor>
</comment>
<feature type="coiled-coil region" evidence="19">
    <location>
        <begin position="507"/>
        <end position="541"/>
    </location>
</feature>
<evidence type="ECO:0000256" key="6">
    <source>
        <dbReference type="ARBA" id="ARBA00022741"/>
    </source>
</evidence>
<comment type="catalytic activity">
    <reaction evidence="14">
        <text>S-disulfanyl-L-cysteine + tRNA(Cys) + ATP = (S)-disulfanyl-L-cysteinyl-tRNA(Cys) + AMP + diphosphate</text>
        <dbReference type="Rhea" id="RHEA:78651"/>
        <dbReference type="Rhea" id="RHEA-COMP:9661"/>
        <dbReference type="Rhea" id="RHEA-COMP:19120"/>
        <dbReference type="ChEBI" id="CHEBI:30616"/>
        <dbReference type="ChEBI" id="CHEBI:33019"/>
        <dbReference type="ChEBI" id="CHEBI:78442"/>
        <dbReference type="ChEBI" id="CHEBI:229465"/>
        <dbReference type="ChEBI" id="CHEBI:229521"/>
        <dbReference type="ChEBI" id="CHEBI:456215"/>
    </reaction>
    <physiologicalReaction direction="left-to-right" evidence="14">
        <dbReference type="Rhea" id="RHEA:78652"/>
    </physiologicalReaction>
</comment>
<dbReference type="Gene3D" id="3.40.50.620">
    <property type="entry name" value="HUPs"/>
    <property type="match status" value="1"/>
</dbReference>
<comment type="catalytic activity">
    <reaction evidence="18">
        <text>tRNA(Cys) + L-cysteine + ATP = L-cysteinyl-tRNA(Cys) + AMP + diphosphate</text>
        <dbReference type="Rhea" id="RHEA:17773"/>
        <dbReference type="Rhea" id="RHEA-COMP:9661"/>
        <dbReference type="Rhea" id="RHEA-COMP:9679"/>
        <dbReference type="ChEBI" id="CHEBI:30616"/>
        <dbReference type="ChEBI" id="CHEBI:33019"/>
        <dbReference type="ChEBI" id="CHEBI:35235"/>
        <dbReference type="ChEBI" id="CHEBI:78442"/>
        <dbReference type="ChEBI" id="CHEBI:78517"/>
        <dbReference type="ChEBI" id="CHEBI:456215"/>
        <dbReference type="EC" id="6.1.1.16"/>
    </reaction>
    <physiologicalReaction direction="right-to-left" evidence="18">
        <dbReference type="Rhea" id="RHEA:17775"/>
    </physiologicalReaction>
</comment>
<evidence type="ECO:0000259" key="21">
    <source>
        <dbReference type="Pfam" id="PF09190"/>
    </source>
</evidence>
<evidence type="ECO:0000256" key="10">
    <source>
        <dbReference type="ARBA" id="ARBA00023146"/>
    </source>
</evidence>
<name>A0A9Q1BKT9_HOLLE</name>
<dbReference type="EC" id="6.1.1.16" evidence="3"/>
<dbReference type="AlphaFoldDB" id="A0A9Q1BKT9"/>
<keyword evidence="19" id="KW-0175">Coiled coil</keyword>
<dbReference type="GO" id="GO:0046872">
    <property type="term" value="F:metal ion binding"/>
    <property type="evidence" value="ECO:0007669"/>
    <property type="project" value="UniProtKB-KW"/>
</dbReference>
<keyword evidence="7" id="KW-0862">Zinc</keyword>
<dbReference type="GO" id="GO:0006423">
    <property type="term" value="P:cysteinyl-tRNA aminoacylation"/>
    <property type="evidence" value="ECO:0007669"/>
    <property type="project" value="InterPro"/>
</dbReference>
<dbReference type="NCBIfam" id="TIGR00435">
    <property type="entry name" value="cysS"/>
    <property type="match status" value="1"/>
</dbReference>
<comment type="catalytic activity">
    <reaction evidence="16">
        <text>S-sulfanyl-L-cysteine + L-cysteine = S-disulfanyl-L-cysteine + L-alanine</text>
        <dbReference type="Rhea" id="RHEA:78627"/>
        <dbReference type="ChEBI" id="CHEBI:35235"/>
        <dbReference type="ChEBI" id="CHEBI:57972"/>
        <dbReference type="ChEBI" id="CHEBI:58591"/>
        <dbReference type="ChEBI" id="CHEBI:229465"/>
    </reaction>
    <physiologicalReaction direction="left-to-right" evidence="16">
        <dbReference type="Rhea" id="RHEA:78628"/>
    </physiologicalReaction>
</comment>
<evidence type="ECO:0000256" key="19">
    <source>
        <dbReference type="SAM" id="Coils"/>
    </source>
</evidence>
<comment type="catalytic activity">
    <reaction evidence="15">
        <text>2 L-cysteine = S-sulfanyl-L-cysteine + L-alanine</text>
        <dbReference type="Rhea" id="RHEA:78543"/>
        <dbReference type="ChEBI" id="CHEBI:35235"/>
        <dbReference type="ChEBI" id="CHEBI:57972"/>
        <dbReference type="ChEBI" id="CHEBI:58591"/>
    </reaction>
    <physiologicalReaction direction="left-to-right" evidence="15">
        <dbReference type="Rhea" id="RHEA:78544"/>
    </physiologicalReaction>
</comment>
<dbReference type="InterPro" id="IPR009080">
    <property type="entry name" value="tRNAsynth_Ia_anticodon-bd"/>
</dbReference>
<dbReference type="InterPro" id="IPR032678">
    <property type="entry name" value="tRNA-synt_1_cat_dom"/>
</dbReference>
<evidence type="ECO:0000256" key="17">
    <source>
        <dbReference type="ARBA" id="ARBA00048609"/>
    </source>
</evidence>
<evidence type="ECO:0000256" key="2">
    <source>
        <dbReference type="ARBA" id="ARBA00005594"/>
    </source>
</evidence>
<evidence type="ECO:0000256" key="5">
    <source>
        <dbReference type="ARBA" id="ARBA00022723"/>
    </source>
</evidence>
<dbReference type="InterPro" id="IPR015273">
    <property type="entry name" value="Cys-tRNA-synt_Ia_DALR"/>
</dbReference>
<evidence type="ECO:0000256" key="18">
    <source>
        <dbReference type="ARBA" id="ARBA00049046"/>
    </source>
</evidence>